<reference evidence="1 2" key="1">
    <citation type="submission" date="2020-04" db="EMBL/GenBank/DDBJ databases">
        <title>Paraburkholderia sp. RP-4-7 isolated from soil.</title>
        <authorList>
            <person name="Dahal R.H."/>
        </authorList>
    </citation>
    <scope>NUCLEOTIDE SEQUENCE [LARGE SCALE GENOMIC DNA]</scope>
    <source>
        <strain evidence="1 2">RP-4-7</strain>
    </source>
</reference>
<gene>
    <name evidence="1" type="ORF">HHL24_37410</name>
</gene>
<comment type="caution">
    <text evidence="1">The sequence shown here is derived from an EMBL/GenBank/DDBJ whole genome shotgun (WGS) entry which is preliminary data.</text>
</comment>
<proteinExistence type="predicted"/>
<dbReference type="AlphaFoldDB" id="A0A848IU63"/>
<evidence type="ECO:0000313" key="2">
    <source>
        <dbReference type="Proteomes" id="UP000544134"/>
    </source>
</evidence>
<evidence type="ECO:0000313" key="1">
    <source>
        <dbReference type="EMBL" id="NMM03545.1"/>
    </source>
</evidence>
<organism evidence="1 2">
    <name type="scientific">Paraburkholderia polaris</name>
    <dbReference type="NCBI Taxonomy" id="2728848"/>
    <lineage>
        <taxon>Bacteria</taxon>
        <taxon>Pseudomonadati</taxon>
        <taxon>Pseudomonadota</taxon>
        <taxon>Betaproteobacteria</taxon>
        <taxon>Burkholderiales</taxon>
        <taxon>Burkholderiaceae</taxon>
        <taxon>Paraburkholderia</taxon>
    </lineage>
</organism>
<keyword evidence="2" id="KW-1185">Reference proteome</keyword>
<sequence length="1040" mass="117960">MLDTIDKRCGVSTWSIALRGSIFSMAGMEEQKRSFLSDLYIQAGDNEFFKAVVQNIATRYNNIDVISPESRFFEEKIKRSFSGELLHFLIYKLVPNNIEFDFDFEHILNVEKNSSIIDIFECLIDVICEYELRGDAKIESQDIQRLVRVLSALFTSPRITALANSYGIKSDWNFEEINFSILDSYTKGNYQLVCDMMSENTWLKYNFSLFEIWARALTRVERPIEETMVQSLLNATGSVMVKNESYDRSLAYVLAHSHAFSMLGWFKELNYLAAREAKFHSTEKTAALTRLSVKLSDVASPLKAKYLDESSRAAYVDAMQNEAKHSVVVSLFKTLLDPQTSAPDVQSFPDVAPTRVRKYIASWYFDNREYEKAASILEELEQSSDALVAHDASRLLINAYIAIGDADQAAGTYVRTVLKTPPLLKTLDSHALCAICVPQIEATTSISVAISLSIHSRFVNNTFDAALKYAFERFLVNNGVAFPLELSSLAGIPRAQLLYFYEHVCTPEVMKLYLRFDTPRQIEEYRVTICRHLIDQGHSVETMVFEVKERTRKIVISDATKHVEQSRIYADISSFSNSSSKNFRPLFERFSELRVNDYSTRNDEVQFKQFVEKFEIDSKVGRHAYVVHLQDLVLNEKNSTFLTLLKSMRDEFTFGDMGLKGFLSTRIRHGHFPTTLRKAVANEGLLSPKLSTLGGYKKNIWLDRFSGLTAARSSELDKAFVDFASRYHTLVDEVNDKWLLIFTIDQDISGLTEKGGRQTALFNYSVTALEAFYIQELLPAGATYSDFVSTVTRWLWDRTEFNLQEIRQKIDLEVRERATQLVAQLEGSVVATAAGHRELSNFCDAVARARTALNHEIDTIIGWFTRSSGINVRSFESDIAVTIARLSAGAEINHTDRTQFCFQGRALTSFVDVLYVLLENCVTKSQLSKSELSINSEIIENGDTITVSVSNNCAAVWNVDTENSALDYYRESYGNSEFALRAAQGQGGSGFFKVWKALSKDLDLQHAINFGYQTATKFSVSISIPIKEMEKIRYHENSNS</sequence>
<dbReference type="EMBL" id="JABBGJ010000055">
    <property type="protein sequence ID" value="NMM03545.1"/>
    <property type="molecule type" value="Genomic_DNA"/>
</dbReference>
<protein>
    <submittedName>
        <fullName evidence="1">Uncharacterized protein</fullName>
    </submittedName>
</protein>
<accession>A0A848IU63</accession>
<name>A0A848IU63_9BURK</name>
<dbReference type="Proteomes" id="UP000544134">
    <property type="component" value="Unassembled WGS sequence"/>
</dbReference>